<dbReference type="InterPro" id="IPR025996">
    <property type="entry name" value="MT1864/Rv1816-like_C"/>
</dbReference>
<dbReference type="InterPro" id="IPR050109">
    <property type="entry name" value="HTH-type_TetR-like_transc_reg"/>
</dbReference>
<gene>
    <name evidence="6" type="ORF">GGR43_000126</name>
</gene>
<evidence type="ECO:0000256" key="2">
    <source>
        <dbReference type="ARBA" id="ARBA00023125"/>
    </source>
</evidence>
<name>A0A7W6FNE0_9SPHN</name>
<dbReference type="RefSeq" id="WP_188070013.1">
    <property type="nucleotide sequence ID" value="NZ_BSPS01000095.1"/>
</dbReference>
<proteinExistence type="predicted"/>
<dbReference type="PROSITE" id="PS50977">
    <property type="entry name" value="HTH_TETR_2"/>
    <property type="match status" value="1"/>
</dbReference>
<evidence type="ECO:0000256" key="4">
    <source>
        <dbReference type="PROSITE-ProRule" id="PRU00335"/>
    </source>
</evidence>
<dbReference type="GO" id="GO:0003700">
    <property type="term" value="F:DNA-binding transcription factor activity"/>
    <property type="evidence" value="ECO:0007669"/>
    <property type="project" value="TreeGrafter"/>
</dbReference>
<keyword evidence="2 4" id="KW-0238">DNA-binding</keyword>
<keyword evidence="7" id="KW-1185">Reference proteome</keyword>
<evidence type="ECO:0000256" key="1">
    <source>
        <dbReference type="ARBA" id="ARBA00023015"/>
    </source>
</evidence>
<evidence type="ECO:0000259" key="5">
    <source>
        <dbReference type="PROSITE" id="PS50977"/>
    </source>
</evidence>
<sequence length="203" mass="22195">MGRRSDHSRAELEALILDAGQALMAEVGLARFSAREVAKRIGYSVGTIMHMFGGIDPLVMAINSRTFLLWADWLEHRLSGLRGQERIEALVRGYFEFAEGHPNLWAAIYAHRLPEGTGLPEPLADQRARLTAIVTREVSAILAEERQEDAPSLARSLVATVHGHCSFALGGSFALLGETEPLALALRRVDEILRANGAALAEF</sequence>
<dbReference type="SUPFAM" id="SSF46689">
    <property type="entry name" value="Homeodomain-like"/>
    <property type="match status" value="1"/>
</dbReference>
<keyword evidence="1" id="KW-0805">Transcription regulation</keyword>
<feature type="DNA-binding region" description="H-T-H motif" evidence="4">
    <location>
        <begin position="33"/>
        <end position="52"/>
    </location>
</feature>
<organism evidence="6 7">
    <name type="scientific">Sphingobium jiangsuense</name>
    <dbReference type="NCBI Taxonomy" id="870476"/>
    <lineage>
        <taxon>Bacteria</taxon>
        <taxon>Pseudomonadati</taxon>
        <taxon>Pseudomonadota</taxon>
        <taxon>Alphaproteobacteria</taxon>
        <taxon>Sphingomonadales</taxon>
        <taxon>Sphingomonadaceae</taxon>
        <taxon>Sphingobium</taxon>
    </lineage>
</organism>
<dbReference type="SUPFAM" id="SSF48498">
    <property type="entry name" value="Tetracyclin repressor-like, C-terminal domain"/>
    <property type="match status" value="1"/>
</dbReference>
<reference evidence="6 7" key="1">
    <citation type="submission" date="2020-08" db="EMBL/GenBank/DDBJ databases">
        <title>Genomic Encyclopedia of Type Strains, Phase IV (KMG-IV): sequencing the most valuable type-strain genomes for metagenomic binning, comparative biology and taxonomic classification.</title>
        <authorList>
            <person name="Goeker M."/>
        </authorList>
    </citation>
    <scope>NUCLEOTIDE SEQUENCE [LARGE SCALE GENOMIC DNA]</scope>
    <source>
        <strain evidence="6 7">DSM 26189</strain>
    </source>
</reference>
<keyword evidence="3" id="KW-0804">Transcription</keyword>
<feature type="domain" description="HTH tetR-type" evidence="5">
    <location>
        <begin position="10"/>
        <end position="70"/>
    </location>
</feature>
<dbReference type="InterPro" id="IPR009057">
    <property type="entry name" value="Homeodomain-like_sf"/>
</dbReference>
<accession>A0A7W6FNE0</accession>
<evidence type="ECO:0000256" key="3">
    <source>
        <dbReference type="ARBA" id="ARBA00023163"/>
    </source>
</evidence>
<evidence type="ECO:0000313" key="6">
    <source>
        <dbReference type="EMBL" id="MBB3924432.1"/>
    </source>
</evidence>
<dbReference type="Gene3D" id="1.10.357.10">
    <property type="entry name" value="Tetracycline Repressor, domain 2"/>
    <property type="match status" value="1"/>
</dbReference>
<dbReference type="GO" id="GO:0000976">
    <property type="term" value="F:transcription cis-regulatory region binding"/>
    <property type="evidence" value="ECO:0007669"/>
    <property type="project" value="TreeGrafter"/>
</dbReference>
<dbReference type="InterPro" id="IPR001647">
    <property type="entry name" value="HTH_TetR"/>
</dbReference>
<dbReference type="Proteomes" id="UP000571950">
    <property type="component" value="Unassembled WGS sequence"/>
</dbReference>
<dbReference type="AlphaFoldDB" id="A0A7W6FNE0"/>
<dbReference type="PANTHER" id="PTHR30055">
    <property type="entry name" value="HTH-TYPE TRANSCRIPTIONAL REGULATOR RUTR"/>
    <property type="match status" value="1"/>
</dbReference>
<dbReference type="Pfam" id="PF13305">
    <property type="entry name" value="TetR_C_33"/>
    <property type="match status" value="1"/>
</dbReference>
<dbReference type="PANTHER" id="PTHR30055:SF234">
    <property type="entry name" value="HTH-TYPE TRANSCRIPTIONAL REGULATOR BETI"/>
    <property type="match status" value="1"/>
</dbReference>
<dbReference type="EMBL" id="JACIDT010000001">
    <property type="protein sequence ID" value="MBB3924432.1"/>
    <property type="molecule type" value="Genomic_DNA"/>
</dbReference>
<comment type="caution">
    <text evidence="6">The sequence shown here is derived from an EMBL/GenBank/DDBJ whole genome shotgun (WGS) entry which is preliminary data.</text>
</comment>
<dbReference type="InterPro" id="IPR036271">
    <property type="entry name" value="Tet_transcr_reg_TetR-rel_C_sf"/>
</dbReference>
<evidence type="ECO:0000313" key="7">
    <source>
        <dbReference type="Proteomes" id="UP000571950"/>
    </source>
</evidence>
<dbReference type="Pfam" id="PF00440">
    <property type="entry name" value="TetR_N"/>
    <property type="match status" value="1"/>
</dbReference>
<protein>
    <submittedName>
        <fullName evidence="6">AcrR family transcriptional regulator</fullName>
    </submittedName>
</protein>